<dbReference type="InterPro" id="IPR045455">
    <property type="entry name" value="NrS-1_pol-like_helicase"/>
</dbReference>
<protein>
    <submittedName>
        <fullName evidence="5">P4 family phage/plasmid primase-like protein</fullName>
    </submittedName>
</protein>
<dbReference type="PROSITE" id="PS51206">
    <property type="entry name" value="SF3_HELICASE_1"/>
    <property type="match status" value="1"/>
</dbReference>
<dbReference type="NCBIfam" id="TIGR01613">
    <property type="entry name" value="primase_Cterm"/>
    <property type="match status" value="1"/>
</dbReference>
<dbReference type="SUPFAM" id="SSF52540">
    <property type="entry name" value="P-loop containing nucleoside triphosphate hydrolases"/>
    <property type="match status" value="1"/>
</dbReference>
<dbReference type="InterPro" id="IPR027417">
    <property type="entry name" value="P-loop_NTPase"/>
</dbReference>
<feature type="domain" description="SF3 helicase" evidence="4">
    <location>
        <begin position="494"/>
        <end position="653"/>
    </location>
</feature>
<gene>
    <name evidence="5" type="ORF">DFR24_2244</name>
</gene>
<dbReference type="PANTHER" id="PTHR35372:SF2">
    <property type="entry name" value="SF3 HELICASE DOMAIN-CONTAINING PROTEIN"/>
    <property type="match status" value="1"/>
</dbReference>
<reference evidence="5 6" key="1">
    <citation type="submission" date="2019-03" db="EMBL/GenBank/DDBJ databases">
        <title>Genomic Encyclopedia of Type Strains, Phase IV (KMG-IV): sequencing the most valuable type-strain genomes for metagenomic binning, comparative biology and taxonomic classification.</title>
        <authorList>
            <person name="Goeker M."/>
        </authorList>
    </citation>
    <scope>NUCLEOTIDE SEQUENCE [LARGE SCALE GENOMIC DNA]</scope>
    <source>
        <strain evidence="5 6">DSM 26377</strain>
    </source>
</reference>
<evidence type="ECO:0000259" key="4">
    <source>
        <dbReference type="PROSITE" id="PS51206"/>
    </source>
</evidence>
<keyword evidence="2" id="KW-0378">Hydrolase</keyword>
<dbReference type="AlphaFoldDB" id="A0A4V3F6I7"/>
<dbReference type="Gene3D" id="3.40.50.300">
    <property type="entry name" value="P-loop containing nucleotide triphosphate hydrolases"/>
    <property type="match status" value="1"/>
</dbReference>
<dbReference type="InterPro" id="IPR014015">
    <property type="entry name" value="Helicase_SF3_DNA-vir"/>
</dbReference>
<evidence type="ECO:0000256" key="3">
    <source>
        <dbReference type="ARBA" id="ARBA00022840"/>
    </source>
</evidence>
<keyword evidence="3" id="KW-0067">ATP-binding</keyword>
<comment type="caution">
    <text evidence="5">The sequence shown here is derived from an EMBL/GenBank/DDBJ whole genome shotgun (WGS) entry which is preliminary data.</text>
</comment>
<dbReference type="Gene3D" id="3.30.70.1790">
    <property type="entry name" value="RepB DNA-primase, N-terminal domain"/>
    <property type="match status" value="1"/>
</dbReference>
<dbReference type="SMART" id="SM00885">
    <property type="entry name" value="D5_N"/>
    <property type="match status" value="1"/>
</dbReference>
<keyword evidence="6" id="KW-1185">Reference proteome</keyword>
<dbReference type="InterPro" id="IPR039459">
    <property type="entry name" value="RepB-like_DNA_primase_dom"/>
</dbReference>
<dbReference type="GO" id="GO:0016787">
    <property type="term" value="F:hydrolase activity"/>
    <property type="evidence" value="ECO:0007669"/>
    <property type="project" value="UniProtKB-KW"/>
</dbReference>
<evidence type="ECO:0000256" key="1">
    <source>
        <dbReference type="ARBA" id="ARBA00022741"/>
    </source>
</evidence>
<dbReference type="Pfam" id="PF16793">
    <property type="entry name" value="RepB_primase"/>
    <property type="match status" value="1"/>
</dbReference>
<dbReference type="EMBL" id="SOBT01000008">
    <property type="protein sequence ID" value="TDU32836.1"/>
    <property type="molecule type" value="Genomic_DNA"/>
</dbReference>
<dbReference type="GO" id="GO:0005524">
    <property type="term" value="F:ATP binding"/>
    <property type="evidence" value="ECO:0007669"/>
    <property type="project" value="UniProtKB-KW"/>
</dbReference>
<name>A0A4V3F6I7_9GAMM</name>
<accession>A0A4V3F6I7</accession>
<dbReference type="PANTHER" id="PTHR35372">
    <property type="entry name" value="ATP BINDING PROTEIN-RELATED"/>
    <property type="match status" value="1"/>
</dbReference>
<sequence length="770" mass="84987">MADGSSVASAPAIDISEARRFLTWLDPFEDRFTFQVFDDSEAKRPELARVLHGTLEQNAGELTALNACGAGIFVTVNETTLSGKRSNENVRAVRCVFADLDGTPLTDALSRSKIEPHCVVDSSPGKAHLYWHACGVELGQFKPLQKAIAARLGGDESVNDLVRVMRLPGFNHRKGTPFAVRIREVTDDIGAECSIDELVAAFEPSFPQTDVVSRLARAPVAPTEPVVIDVGRHEDAVTFSFRLAQTIVATGADPSSGVATIEAESERGRWSRDVLPEAIRAYESAVVRIQSGALPRSKTPTGLGLDWPPARDEPVPASLTSDHANSERLFRSFGPNFVHVEGIGDYVFDEDANGWRHDPATVRCIASGIGRLVLREAEQAAKEASETEDKDRRASLMERAESLARWSRNSEMAVRMREALDGLRYRISVKADRLDRDPELLGTPGGAVDLRTGSRRPVMRSDLITRRTAVAFDPAATCPIWEATLRRIFRSNPEFFEFFGRLAGYAISGHTREQKLFVAYGPGGNGKSTVFEVLADVMGDYAAPAAPGMLMQRKNEAHPAEMADLFGRRLVFASESGQGGYLEETRAKLLTGGDSIKARRLYGDFFTYEPSHTLVLLTNHRPRIRGNDEGIWRRICLVPFAERIPEEERDFALREKLRAEYPGILAWAIRGAAEYLRDGLRVPETVRDATKDYRDESDPIGRFISEMCVLDPAAYISSAALYEAFDSWRVTSGDGYVSRPRFADGLTSRQIKATRTTGERGWLGLSLGFV</sequence>
<dbReference type="InterPro" id="IPR014818">
    <property type="entry name" value="Phage/plasmid_primase_P4_C"/>
</dbReference>
<organism evidence="5 6">
    <name type="scientific">Panacagrimonas perspica</name>
    <dbReference type="NCBI Taxonomy" id="381431"/>
    <lineage>
        <taxon>Bacteria</taxon>
        <taxon>Pseudomonadati</taxon>
        <taxon>Pseudomonadota</taxon>
        <taxon>Gammaproteobacteria</taxon>
        <taxon>Nevskiales</taxon>
        <taxon>Nevskiaceae</taxon>
        <taxon>Panacagrimonas</taxon>
    </lineage>
</organism>
<dbReference type="OrthoDB" id="784829at2"/>
<dbReference type="Pfam" id="PF08706">
    <property type="entry name" value="D5_N"/>
    <property type="match status" value="1"/>
</dbReference>
<dbReference type="Pfam" id="PF19263">
    <property type="entry name" value="DUF5906"/>
    <property type="match status" value="1"/>
</dbReference>
<evidence type="ECO:0000256" key="2">
    <source>
        <dbReference type="ARBA" id="ARBA00022801"/>
    </source>
</evidence>
<proteinExistence type="predicted"/>
<dbReference type="InterPro" id="IPR051620">
    <property type="entry name" value="ORF904-like_C"/>
</dbReference>
<dbReference type="RefSeq" id="WP_133881314.1">
    <property type="nucleotide sequence ID" value="NZ_MWIN01000036.1"/>
</dbReference>
<dbReference type="InterPro" id="IPR006500">
    <property type="entry name" value="Helicase_put_C_phage/plasmid"/>
</dbReference>
<evidence type="ECO:0000313" key="5">
    <source>
        <dbReference type="EMBL" id="TDU32836.1"/>
    </source>
</evidence>
<keyword evidence="1" id="KW-0547">Nucleotide-binding</keyword>
<dbReference type="Proteomes" id="UP000295341">
    <property type="component" value="Unassembled WGS sequence"/>
</dbReference>
<evidence type="ECO:0000313" key="6">
    <source>
        <dbReference type="Proteomes" id="UP000295341"/>
    </source>
</evidence>